<keyword evidence="3 5" id="KW-0472">Membrane</keyword>
<dbReference type="PROSITE" id="PS50835">
    <property type="entry name" value="IG_LIKE"/>
    <property type="match status" value="1"/>
</dbReference>
<dbReference type="OrthoDB" id="8959642at2759"/>
<dbReference type="GO" id="GO:0005886">
    <property type="term" value="C:plasma membrane"/>
    <property type="evidence" value="ECO:0007669"/>
    <property type="project" value="TreeGrafter"/>
</dbReference>
<feature type="signal peptide" evidence="6">
    <location>
        <begin position="1"/>
        <end position="18"/>
    </location>
</feature>
<feature type="transmembrane region" description="Helical" evidence="5">
    <location>
        <begin position="228"/>
        <end position="251"/>
    </location>
</feature>
<dbReference type="SMART" id="SM00409">
    <property type="entry name" value="IG"/>
    <property type="match status" value="2"/>
</dbReference>
<evidence type="ECO:0000256" key="5">
    <source>
        <dbReference type="SAM" id="Phobius"/>
    </source>
</evidence>
<protein>
    <recommendedName>
        <fullName evidence="7">Ig-like domain-containing protein</fullName>
    </recommendedName>
</protein>
<comment type="subcellular location">
    <subcellularLocation>
        <location evidence="1">Membrane</location>
    </subcellularLocation>
</comment>
<evidence type="ECO:0000313" key="8">
    <source>
        <dbReference type="EMBL" id="KAG9262828.1"/>
    </source>
</evidence>
<feature type="domain" description="Ig-like" evidence="7">
    <location>
        <begin position="129"/>
        <end position="199"/>
    </location>
</feature>
<evidence type="ECO:0000256" key="4">
    <source>
        <dbReference type="SAM" id="MobiDB-lite"/>
    </source>
</evidence>
<sequence length="375" mass="41937">MKILLIFTFFLISEMVVGFDVIGFTKGRIIIYCNKEESKRGNDKYFCKESTKQCLSLKPDLPKNSWIFKGKFGIFETSKDVRVSYKDLRLEDDGLYQCGETGVWNQTVNLIVKKDPCCLESKTVIGYLGETVTISCSYPEEFQKNIKYFYKLDGGNVHLLINSSASQNDRFSISDDRSSRVISVRISDVREEDGGVYYCGAGKSSPIIYFSLYTEIQLQLSAPDLSTIIIIISVSICVSLLLIGGLTLIFYKLRCCRTGDSAHISQISGTNNTNDDDDDYENNSLGTQDNISMSLVSLNLGSTSNQFDSVYQNLDSIANESDSIYESPDPNTNQSDSVYQSLNPNTNQSDSVYQILNTTTNQSDSVYQSLNPNNN</sequence>
<dbReference type="CDD" id="cd05716">
    <property type="entry name" value="IgV_pIgR_like"/>
    <property type="match status" value="1"/>
</dbReference>
<dbReference type="PANTHER" id="PTHR11860">
    <property type="entry name" value="POLYMERIC-IMMUNOGLOBULIN RECEPTOR"/>
    <property type="match status" value="1"/>
</dbReference>
<dbReference type="InterPro" id="IPR013106">
    <property type="entry name" value="Ig_V-set"/>
</dbReference>
<proteinExistence type="predicted"/>
<accession>A0A8T2KTK2</accession>
<dbReference type="SUPFAM" id="SSF48726">
    <property type="entry name" value="Immunoglobulin"/>
    <property type="match status" value="2"/>
</dbReference>
<dbReference type="EMBL" id="JAICCE010000021">
    <property type="protein sequence ID" value="KAG9262828.1"/>
    <property type="molecule type" value="Genomic_DNA"/>
</dbReference>
<dbReference type="Proteomes" id="UP000752171">
    <property type="component" value="Unassembled WGS sequence"/>
</dbReference>
<evidence type="ECO:0000256" key="1">
    <source>
        <dbReference type="ARBA" id="ARBA00004370"/>
    </source>
</evidence>
<gene>
    <name evidence="8" type="ORF">AMEX_G24735</name>
</gene>
<dbReference type="Pfam" id="PF07686">
    <property type="entry name" value="V-set"/>
    <property type="match status" value="1"/>
</dbReference>
<reference evidence="8 9" key="1">
    <citation type="submission" date="2021-07" db="EMBL/GenBank/DDBJ databases">
        <authorList>
            <person name="Imarazene B."/>
            <person name="Zahm M."/>
            <person name="Klopp C."/>
            <person name="Cabau C."/>
            <person name="Beille S."/>
            <person name="Jouanno E."/>
            <person name="Castinel A."/>
            <person name="Lluch J."/>
            <person name="Gil L."/>
            <person name="Kuchtly C."/>
            <person name="Lopez Roques C."/>
            <person name="Donnadieu C."/>
            <person name="Parrinello H."/>
            <person name="Journot L."/>
            <person name="Du K."/>
            <person name="Schartl M."/>
            <person name="Retaux S."/>
            <person name="Guiguen Y."/>
        </authorList>
    </citation>
    <scope>NUCLEOTIDE SEQUENCE [LARGE SCALE GENOMIC DNA]</scope>
    <source>
        <strain evidence="8">Pach_M1</strain>
        <tissue evidence="8">Testis</tissue>
    </source>
</reference>
<evidence type="ECO:0000256" key="3">
    <source>
        <dbReference type="ARBA" id="ARBA00023136"/>
    </source>
</evidence>
<evidence type="ECO:0000256" key="2">
    <source>
        <dbReference type="ARBA" id="ARBA00022692"/>
    </source>
</evidence>
<name>A0A8T2KTK2_ASTMX</name>
<keyword evidence="5" id="KW-1133">Transmembrane helix</keyword>
<evidence type="ECO:0000256" key="6">
    <source>
        <dbReference type="SAM" id="SignalP"/>
    </source>
</evidence>
<keyword evidence="6" id="KW-0732">Signal</keyword>
<evidence type="ECO:0000313" key="9">
    <source>
        <dbReference type="Proteomes" id="UP000752171"/>
    </source>
</evidence>
<dbReference type="InterPro" id="IPR050671">
    <property type="entry name" value="CD300_family_receptors"/>
</dbReference>
<dbReference type="Gene3D" id="2.60.40.10">
    <property type="entry name" value="Immunoglobulins"/>
    <property type="match status" value="2"/>
</dbReference>
<comment type="caution">
    <text evidence="8">The sequence shown here is derived from an EMBL/GenBank/DDBJ whole genome shotgun (WGS) entry which is preliminary data.</text>
</comment>
<feature type="region of interest" description="Disordered" evidence="4">
    <location>
        <begin position="266"/>
        <end position="286"/>
    </location>
</feature>
<evidence type="ECO:0000259" key="7">
    <source>
        <dbReference type="PROSITE" id="PS50835"/>
    </source>
</evidence>
<dbReference type="InterPro" id="IPR013783">
    <property type="entry name" value="Ig-like_fold"/>
</dbReference>
<feature type="chain" id="PRO_5035791820" description="Ig-like domain-containing protein" evidence="6">
    <location>
        <begin position="19"/>
        <end position="375"/>
    </location>
</feature>
<organism evidence="8 9">
    <name type="scientific">Astyanax mexicanus</name>
    <name type="common">Blind cave fish</name>
    <name type="synonym">Astyanax fasciatus mexicanus</name>
    <dbReference type="NCBI Taxonomy" id="7994"/>
    <lineage>
        <taxon>Eukaryota</taxon>
        <taxon>Metazoa</taxon>
        <taxon>Chordata</taxon>
        <taxon>Craniata</taxon>
        <taxon>Vertebrata</taxon>
        <taxon>Euteleostomi</taxon>
        <taxon>Actinopterygii</taxon>
        <taxon>Neopterygii</taxon>
        <taxon>Teleostei</taxon>
        <taxon>Ostariophysi</taxon>
        <taxon>Characiformes</taxon>
        <taxon>Characoidei</taxon>
        <taxon>Acestrorhamphidae</taxon>
        <taxon>Acestrorhamphinae</taxon>
        <taxon>Astyanax</taxon>
    </lineage>
</organism>
<dbReference type="AlphaFoldDB" id="A0A8T2KTK2"/>
<dbReference type="InterPro" id="IPR036179">
    <property type="entry name" value="Ig-like_dom_sf"/>
</dbReference>
<dbReference type="InterPro" id="IPR007110">
    <property type="entry name" value="Ig-like_dom"/>
</dbReference>
<dbReference type="PANTHER" id="PTHR11860:SF87">
    <property type="entry name" value="CMRF35-LIKE MOLECULE 8"/>
    <property type="match status" value="1"/>
</dbReference>
<dbReference type="InterPro" id="IPR003599">
    <property type="entry name" value="Ig_sub"/>
</dbReference>
<dbReference type="GO" id="GO:0004888">
    <property type="term" value="F:transmembrane signaling receptor activity"/>
    <property type="evidence" value="ECO:0007669"/>
    <property type="project" value="TreeGrafter"/>
</dbReference>
<keyword evidence="2 5" id="KW-0812">Transmembrane</keyword>
<feature type="region of interest" description="Disordered" evidence="4">
    <location>
        <begin position="321"/>
        <end position="349"/>
    </location>
</feature>